<accession>J9EAZ7</accession>
<evidence type="ECO:0000256" key="1">
    <source>
        <dbReference type="SAM" id="MobiDB-lite"/>
    </source>
</evidence>
<dbReference type="Proteomes" id="UP000004810">
    <property type="component" value="Unassembled WGS sequence"/>
</dbReference>
<dbReference type="AlphaFoldDB" id="J9EAZ7"/>
<dbReference type="EMBL" id="ADBV01005566">
    <property type="protein sequence ID" value="EJW79353.1"/>
    <property type="molecule type" value="Genomic_DNA"/>
</dbReference>
<proteinExistence type="predicted"/>
<feature type="compositionally biased region" description="Acidic residues" evidence="1">
    <location>
        <begin position="14"/>
        <end position="32"/>
    </location>
</feature>
<organism evidence="2 3">
    <name type="scientific">Wuchereria bancrofti</name>
    <dbReference type="NCBI Taxonomy" id="6293"/>
    <lineage>
        <taxon>Eukaryota</taxon>
        <taxon>Metazoa</taxon>
        <taxon>Ecdysozoa</taxon>
        <taxon>Nematoda</taxon>
        <taxon>Chromadorea</taxon>
        <taxon>Rhabditida</taxon>
        <taxon>Spirurina</taxon>
        <taxon>Spiruromorpha</taxon>
        <taxon>Filarioidea</taxon>
        <taxon>Onchocercidae</taxon>
        <taxon>Wuchereria</taxon>
    </lineage>
</organism>
<evidence type="ECO:0000313" key="3">
    <source>
        <dbReference type="Proteomes" id="UP000004810"/>
    </source>
</evidence>
<gene>
    <name evidence="2" type="ORF">WUBG_09739</name>
</gene>
<name>J9EAZ7_WUCBA</name>
<reference evidence="3" key="1">
    <citation type="submission" date="2012-08" db="EMBL/GenBank/DDBJ databases">
        <title>The Genome Sequence of Wuchereria bancrofti.</title>
        <authorList>
            <person name="Nutman T.B."/>
            <person name="Fink D.L."/>
            <person name="Russ C."/>
            <person name="Young S."/>
            <person name="Zeng Q."/>
            <person name="Koehrsen M."/>
            <person name="Alvarado L."/>
            <person name="Berlin A."/>
            <person name="Chapman S.B."/>
            <person name="Chen Z."/>
            <person name="Freedman E."/>
            <person name="Gellesch M."/>
            <person name="Goldberg J."/>
            <person name="Griggs A."/>
            <person name="Gujja S."/>
            <person name="Heilman E.R."/>
            <person name="Heiman D."/>
            <person name="Hepburn T."/>
            <person name="Howarth C."/>
            <person name="Jen D."/>
            <person name="Larson L."/>
            <person name="Lewis B."/>
            <person name="Mehta T."/>
            <person name="Park D."/>
            <person name="Pearson M."/>
            <person name="Roberts A."/>
            <person name="Saif S."/>
            <person name="Shea T."/>
            <person name="Shenoy N."/>
            <person name="Sisk P."/>
            <person name="Stolte C."/>
            <person name="Sykes S."/>
            <person name="Walk T."/>
            <person name="White J."/>
            <person name="Yandava C."/>
            <person name="Haas B."/>
            <person name="Henn M.R."/>
            <person name="Nusbaum C."/>
            <person name="Birren B."/>
        </authorList>
    </citation>
    <scope>NUCLEOTIDE SEQUENCE [LARGE SCALE GENOMIC DNA]</scope>
    <source>
        <strain evidence="3">NA</strain>
    </source>
</reference>
<protein>
    <submittedName>
        <fullName evidence="2">Uncharacterized protein</fullName>
    </submittedName>
</protein>
<feature type="region of interest" description="Disordered" evidence="1">
    <location>
        <begin position="1"/>
        <end position="34"/>
    </location>
</feature>
<evidence type="ECO:0000313" key="2">
    <source>
        <dbReference type="EMBL" id="EJW79353.1"/>
    </source>
</evidence>
<comment type="caution">
    <text evidence="2">The sequence shown here is derived from an EMBL/GenBank/DDBJ whole genome shotgun (WGS) entry which is preliminary data.</text>
</comment>
<sequence length="56" mass="6608">MKSWKIWKKNDDKANDDDDNEDDDDIENDNDNDGMLCSMKKLPDATNYYQITYLAD</sequence>